<evidence type="ECO:0000313" key="2">
    <source>
        <dbReference type="EMBL" id="KTS07981.1"/>
    </source>
</evidence>
<organism evidence="2 3">
    <name type="scientific">Microbacterium testaceum</name>
    <name type="common">Aureobacterium testaceum</name>
    <name type="synonym">Brevibacterium testaceum</name>
    <dbReference type="NCBI Taxonomy" id="2033"/>
    <lineage>
        <taxon>Bacteria</taxon>
        <taxon>Bacillati</taxon>
        <taxon>Actinomycetota</taxon>
        <taxon>Actinomycetes</taxon>
        <taxon>Micrococcales</taxon>
        <taxon>Microbacteriaceae</taxon>
        <taxon>Microbacterium</taxon>
    </lineage>
</organism>
<feature type="chain" id="PRO_5039053967" evidence="1">
    <location>
        <begin position="29"/>
        <end position="116"/>
    </location>
</feature>
<protein>
    <submittedName>
        <fullName evidence="2">Oxidoreductase</fullName>
    </submittedName>
</protein>
<keyword evidence="1" id="KW-0732">Signal</keyword>
<evidence type="ECO:0000256" key="1">
    <source>
        <dbReference type="SAM" id="SignalP"/>
    </source>
</evidence>
<reference evidence="2 3" key="1">
    <citation type="journal article" date="2016" name="Front. Microbiol.">
        <title>Genomic Resource of Rice Seed Associated Bacteria.</title>
        <authorList>
            <person name="Midha S."/>
            <person name="Bansal K."/>
            <person name="Sharma S."/>
            <person name="Kumar N."/>
            <person name="Patil P.P."/>
            <person name="Chaudhry V."/>
            <person name="Patil P.B."/>
        </authorList>
    </citation>
    <scope>NUCLEOTIDE SEQUENCE [LARGE SCALE GENOMIC DNA]</scope>
    <source>
        <strain evidence="2 3">RSA3</strain>
    </source>
</reference>
<feature type="non-terminal residue" evidence="2">
    <location>
        <position position="116"/>
    </location>
</feature>
<feature type="signal peptide" evidence="1">
    <location>
        <begin position="1"/>
        <end position="28"/>
    </location>
</feature>
<name>A0A147F3S6_MICTE</name>
<dbReference type="Proteomes" id="UP000072189">
    <property type="component" value="Unassembled WGS sequence"/>
</dbReference>
<gene>
    <name evidence="2" type="ORF">RSA3_16100</name>
</gene>
<dbReference type="PATRIC" id="fig|2033.7.peg.402"/>
<sequence>MSLPLRSRSRRVRVTAAVPVVLLAAALAAPVSPSRGAGANTAQIVGTEARIEIDRVWYTPTSFRVVSPDGDVLEEFTTEIEGRGMQFQAEAAERFVAAGVTSSDVLPIDETVAIMG</sequence>
<proteinExistence type="predicted"/>
<evidence type="ECO:0000313" key="3">
    <source>
        <dbReference type="Proteomes" id="UP000072189"/>
    </source>
</evidence>
<dbReference type="EMBL" id="LDRV01000112">
    <property type="protein sequence ID" value="KTS07981.1"/>
    <property type="molecule type" value="Genomic_DNA"/>
</dbReference>
<comment type="caution">
    <text evidence="2">The sequence shown here is derived from an EMBL/GenBank/DDBJ whole genome shotgun (WGS) entry which is preliminary data.</text>
</comment>
<accession>A0A147F3S6</accession>
<dbReference type="AlphaFoldDB" id="A0A147F3S6"/>
<dbReference type="Gene3D" id="3.30.360.10">
    <property type="entry name" value="Dihydrodipicolinate Reductase, domain 2"/>
    <property type="match status" value="1"/>
</dbReference>